<evidence type="ECO:0000313" key="1">
    <source>
        <dbReference type="EMBL" id="CAF1068419.1"/>
    </source>
</evidence>
<name>A0A814LMW6_ADIRI</name>
<evidence type="ECO:0000313" key="2">
    <source>
        <dbReference type="Proteomes" id="UP000663852"/>
    </source>
</evidence>
<dbReference type="Proteomes" id="UP000663852">
    <property type="component" value="Unassembled WGS sequence"/>
</dbReference>
<dbReference type="AlphaFoldDB" id="A0A814LMW6"/>
<proteinExistence type="predicted"/>
<reference evidence="1" key="1">
    <citation type="submission" date="2021-02" db="EMBL/GenBank/DDBJ databases">
        <authorList>
            <person name="Nowell W R."/>
        </authorList>
    </citation>
    <scope>NUCLEOTIDE SEQUENCE</scope>
</reference>
<accession>A0A814LMW6</accession>
<gene>
    <name evidence="1" type="ORF">EDS130_LOCUS18302</name>
</gene>
<dbReference type="EMBL" id="CAJNOJ010000085">
    <property type="protein sequence ID" value="CAF1068419.1"/>
    <property type="molecule type" value="Genomic_DNA"/>
</dbReference>
<sequence>MYFYPILSKLIIYKKYSACHFTSVSNASCALITTKIDNTSKQMVTNDMNTISPIQNPLTNMTHSSEMLKMPRAPPHVYSCFVVNCTNEPIDCTLKYNGRPGEDTFDEVVNVTIPGNTEHYFPRQLFQPDLPESYCKWVKIITHIQVKKANDHILEVNYPFEHVHCPIRNWEFHVNNEGEILSKPPTRVVNVLKYENLDRYEC</sequence>
<organism evidence="1 2">
    <name type="scientific">Adineta ricciae</name>
    <name type="common">Rotifer</name>
    <dbReference type="NCBI Taxonomy" id="249248"/>
    <lineage>
        <taxon>Eukaryota</taxon>
        <taxon>Metazoa</taxon>
        <taxon>Spiralia</taxon>
        <taxon>Gnathifera</taxon>
        <taxon>Rotifera</taxon>
        <taxon>Eurotatoria</taxon>
        <taxon>Bdelloidea</taxon>
        <taxon>Adinetida</taxon>
        <taxon>Adinetidae</taxon>
        <taxon>Adineta</taxon>
    </lineage>
</organism>
<protein>
    <submittedName>
        <fullName evidence="1">Uncharacterized protein</fullName>
    </submittedName>
</protein>
<comment type="caution">
    <text evidence="1">The sequence shown here is derived from an EMBL/GenBank/DDBJ whole genome shotgun (WGS) entry which is preliminary data.</text>
</comment>